<gene>
    <name evidence="2" type="ORF">GCM10011320_21930</name>
</gene>
<organism evidence="2 3">
    <name type="scientific">Neoroseomonas lacus</name>
    <dbReference type="NCBI Taxonomy" id="287609"/>
    <lineage>
        <taxon>Bacteria</taxon>
        <taxon>Pseudomonadati</taxon>
        <taxon>Pseudomonadota</taxon>
        <taxon>Alphaproteobacteria</taxon>
        <taxon>Acetobacterales</taxon>
        <taxon>Acetobacteraceae</taxon>
        <taxon>Neoroseomonas</taxon>
    </lineage>
</organism>
<feature type="domain" description="Putative tail fiber protein gp53-like C-terminal" evidence="1">
    <location>
        <begin position="182"/>
        <end position="271"/>
    </location>
</feature>
<reference evidence="2" key="2">
    <citation type="submission" date="2020-09" db="EMBL/GenBank/DDBJ databases">
        <authorList>
            <person name="Sun Q."/>
            <person name="Zhou Y."/>
        </authorList>
    </citation>
    <scope>NUCLEOTIDE SEQUENCE</scope>
    <source>
        <strain evidence="2">CGMCC 1.3617</strain>
    </source>
</reference>
<name>A0A917KHH3_9PROT</name>
<dbReference type="EMBL" id="BMKW01000005">
    <property type="protein sequence ID" value="GGJ14308.1"/>
    <property type="molecule type" value="Genomic_DNA"/>
</dbReference>
<dbReference type="Proteomes" id="UP000661507">
    <property type="component" value="Unassembled WGS sequence"/>
</dbReference>
<evidence type="ECO:0000313" key="3">
    <source>
        <dbReference type="Proteomes" id="UP000661507"/>
    </source>
</evidence>
<sequence>MQGFTRASAVAVMPAPPATPGPAGWCTGGDPQTGTLPTIPGYEFFNGLWAEIKAILTAAGITPSASDLTQMLQALNALFIAAAGDTMTGQLTLVGDPTAANHAARKGYVDARVAKAGDTMTGQLTLVGDPTALGHAAQKSYVDGQVATRATYTYVDGQVATRATWAYVDGTNALTGVGYKIFPGGLIIQWGFVGAATRSISASASVVFPLTFPAACFAVIPTIEGFDSAGLLDMAAGTGPLSAGGVDLYAGSTLTEGSEVRTFGWRWIALGV</sequence>
<proteinExistence type="predicted"/>
<evidence type="ECO:0000259" key="1">
    <source>
        <dbReference type="Pfam" id="PF21882"/>
    </source>
</evidence>
<keyword evidence="3" id="KW-1185">Reference proteome</keyword>
<dbReference type="Pfam" id="PF21882">
    <property type="entry name" value="Gp53-like_C"/>
    <property type="match status" value="1"/>
</dbReference>
<protein>
    <recommendedName>
        <fullName evidence="1">Putative tail fiber protein gp53-like C-terminal domain-containing protein</fullName>
    </recommendedName>
</protein>
<accession>A0A917KHH3</accession>
<evidence type="ECO:0000313" key="2">
    <source>
        <dbReference type="EMBL" id="GGJ14308.1"/>
    </source>
</evidence>
<dbReference type="AlphaFoldDB" id="A0A917KHH3"/>
<comment type="caution">
    <text evidence="2">The sequence shown here is derived from an EMBL/GenBank/DDBJ whole genome shotgun (WGS) entry which is preliminary data.</text>
</comment>
<reference evidence="2" key="1">
    <citation type="journal article" date="2014" name="Int. J. Syst. Evol. Microbiol.">
        <title>Complete genome sequence of Corynebacterium casei LMG S-19264T (=DSM 44701T), isolated from a smear-ripened cheese.</title>
        <authorList>
            <consortium name="US DOE Joint Genome Institute (JGI-PGF)"/>
            <person name="Walter F."/>
            <person name="Albersmeier A."/>
            <person name="Kalinowski J."/>
            <person name="Ruckert C."/>
        </authorList>
    </citation>
    <scope>NUCLEOTIDE SEQUENCE</scope>
    <source>
        <strain evidence="2">CGMCC 1.3617</strain>
    </source>
</reference>
<dbReference type="Gene3D" id="2.60.40.3940">
    <property type="match status" value="1"/>
</dbReference>
<dbReference type="InterPro" id="IPR054075">
    <property type="entry name" value="Gp53-like_C"/>
</dbReference>